<name>A0A8H3L3R9_9GLOM</name>
<sequence length="796" mass="88625">MKIIQSFWLLLFAITLLAFQVDQTLSAGPLSVDDDYEGLVTFTGKDVFTAVKLASKIDYEWNTIEGDNSALTFFVIDDKNLMEHPECIIVENCNFFPYPDASCIGNCGASGKKSFNSNLPKQKIMLAIVKANFDSSLILNITIAFDAPENTPKLPGPSKSYDNELTTPTVTPHPENLLNGDITPDGYANCGTINFNDFRVWYTKEKNNIEFYLEGISDENLQSQAKFIVYFDAEHVVYENFPVQFNGPFKYRNEFSTNFDDIFPDSLFNVPGTGSYAVLTFQDANNQGCVTAPIGSQSTAYSNGITGISMTIALAFILLSAASLLFLKREVNYSIYPKKWVSIGEGITDVGRTADDNINRNIPPLFPISTTTIVSQNSSLIQTPSIYDLISVAQWIVTIALLTLPNLPVGYRQFASNFGWSTGTGGGINVQAFSNAASNLRELVCPLLSDVCTSSLNQFDTCQSWFNSDVTPEHLFTASITNGDKTYFPDPTGFESYSNTLHIPNSNIFFVMFVALLLAIGVALIIMLLIGIVAFTMKEKLKFLEKVNKNMRFLVFGAILRVVNTMYFPITLFCLYQLTQSGDCWLLLLLASIIFIVITIGLLPFCIYKVLSTFQTDAELLWNDKYKILFGVLYTDYLKDRVWFVIPTTVYQFLRSLIVAIGHNSGIAQITCLVILELAHLITVYYFKPFERNLANIFNITLSTGRLIVLFLLTSFLGGNVTITPTTRFSLAIVLIILQLLMAVCVGGLILLNILCAAFKFLFKKDVKTDESTDINQAQEADEDNNNLSINEKIVD</sequence>
<feature type="transmembrane region" description="Helical" evidence="1">
    <location>
        <begin position="386"/>
        <end position="404"/>
    </location>
</feature>
<feature type="signal peptide" evidence="2">
    <location>
        <begin position="1"/>
        <end position="18"/>
    </location>
</feature>
<evidence type="ECO:0000256" key="2">
    <source>
        <dbReference type="SAM" id="SignalP"/>
    </source>
</evidence>
<feature type="transmembrane region" description="Helical" evidence="1">
    <location>
        <begin position="553"/>
        <end position="579"/>
    </location>
</feature>
<dbReference type="PANTHER" id="PTHR31145">
    <property type="entry name" value="INTEGRAL MEMBRANE PROTEIN (AFU_ORTHOLOGUE AFUA_7G01610)"/>
    <property type="match status" value="1"/>
</dbReference>
<feature type="transmembrane region" description="Helical" evidence="1">
    <location>
        <begin position="305"/>
        <end position="327"/>
    </location>
</feature>
<dbReference type="Pfam" id="PF06011">
    <property type="entry name" value="TRP"/>
    <property type="match status" value="1"/>
</dbReference>
<feature type="transmembrane region" description="Helical" evidence="1">
    <location>
        <begin position="585"/>
        <end position="608"/>
    </location>
</feature>
<protein>
    <submittedName>
        <fullName evidence="4">DUF907 domain protein</fullName>
    </submittedName>
</protein>
<evidence type="ECO:0000256" key="1">
    <source>
        <dbReference type="SAM" id="Phobius"/>
    </source>
</evidence>
<feature type="transmembrane region" description="Helical" evidence="1">
    <location>
        <begin position="667"/>
        <end position="687"/>
    </location>
</feature>
<dbReference type="OrthoDB" id="2115177at2759"/>
<accession>A0A8H3L3R9</accession>
<evidence type="ECO:0000313" key="4">
    <source>
        <dbReference type="EMBL" id="GES78674.1"/>
    </source>
</evidence>
<gene>
    <name evidence="4" type="ORF">RCL2_000598700</name>
</gene>
<evidence type="ECO:0000259" key="3">
    <source>
        <dbReference type="Pfam" id="PF06011"/>
    </source>
</evidence>
<dbReference type="AlphaFoldDB" id="A0A8H3L3R9"/>
<keyword evidence="2" id="KW-0732">Signal</keyword>
<keyword evidence="1" id="KW-1133">Transmembrane helix</keyword>
<feature type="transmembrane region" description="Helical" evidence="1">
    <location>
        <begin position="729"/>
        <end position="755"/>
    </location>
</feature>
<feature type="chain" id="PRO_5034921170" evidence="2">
    <location>
        <begin position="19"/>
        <end position="796"/>
    </location>
</feature>
<feature type="domain" description="TRP C-terminal" evidence="3">
    <location>
        <begin position="376"/>
        <end position="760"/>
    </location>
</feature>
<keyword evidence="1" id="KW-0472">Membrane</keyword>
<keyword evidence="1" id="KW-0812">Transmembrane</keyword>
<feature type="transmembrane region" description="Helical" evidence="1">
    <location>
        <begin position="508"/>
        <end position="533"/>
    </location>
</feature>
<reference evidence="4" key="1">
    <citation type="submission" date="2019-10" db="EMBL/GenBank/DDBJ databases">
        <title>Conservation and host-specific expression of non-tandemly repeated heterogenous ribosome RNA gene in arbuscular mycorrhizal fungi.</title>
        <authorList>
            <person name="Maeda T."/>
            <person name="Kobayashi Y."/>
            <person name="Nakagawa T."/>
            <person name="Ezawa T."/>
            <person name="Yamaguchi K."/>
            <person name="Bino T."/>
            <person name="Nishimoto Y."/>
            <person name="Shigenobu S."/>
            <person name="Kawaguchi M."/>
        </authorList>
    </citation>
    <scope>NUCLEOTIDE SEQUENCE</scope>
    <source>
        <strain evidence="4">HR1</strain>
    </source>
</reference>
<dbReference type="EMBL" id="BLAL01000040">
    <property type="protein sequence ID" value="GES78674.1"/>
    <property type="molecule type" value="Genomic_DNA"/>
</dbReference>
<organism evidence="4 5">
    <name type="scientific">Rhizophagus clarus</name>
    <dbReference type="NCBI Taxonomy" id="94130"/>
    <lineage>
        <taxon>Eukaryota</taxon>
        <taxon>Fungi</taxon>
        <taxon>Fungi incertae sedis</taxon>
        <taxon>Mucoromycota</taxon>
        <taxon>Glomeromycotina</taxon>
        <taxon>Glomeromycetes</taxon>
        <taxon>Glomerales</taxon>
        <taxon>Glomeraceae</taxon>
        <taxon>Rhizophagus</taxon>
    </lineage>
</organism>
<evidence type="ECO:0000313" key="5">
    <source>
        <dbReference type="Proteomes" id="UP000615446"/>
    </source>
</evidence>
<dbReference type="Proteomes" id="UP000615446">
    <property type="component" value="Unassembled WGS sequence"/>
</dbReference>
<feature type="transmembrane region" description="Helical" evidence="1">
    <location>
        <begin position="642"/>
        <end position="661"/>
    </location>
</feature>
<proteinExistence type="predicted"/>
<dbReference type="InterPro" id="IPR040241">
    <property type="entry name" value="TRP_Flc/Pkd2-like"/>
</dbReference>
<dbReference type="GO" id="GO:0055085">
    <property type="term" value="P:transmembrane transport"/>
    <property type="evidence" value="ECO:0007669"/>
    <property type="project" value="TreeGrafter"/>
</dbReference>
<dbReference type="PANTHER" id="PTHR31145:SF6">
    <property type="entry name" value="INTEGRAL MEMBRANE PROTEIN (AFU_ORTHOLOGUE AFUA_7G01610)"/>
    <property type="match status" value="1"/>
</dbReference>
<dbReference type="GO" id="GO:0016020">
    <property type="term" value="C:membrane"/>
    <property type="evidence" value="ECO:0007669"/>
    <property type="project" value="TreeGrafter"/>
</dbReference>
<comment type="caution">
    <text evidence="4">The sequence shown here is derived from an EMBL/GenBank/DDBJ whole genome shotgun (WGS) entry which is preliminary data.</text>
</comment>
<dbReference type="InterPro" id="IPR010308">
    <property type="entry name" value="TRP_C"/>
</dbReference>